<name>A0A0K1ZMN1_RALSL</name>
<dbReference type="EMBL" id="LN899827">
    <property type="protein sequence ID" value="CUV46838.1"/>
    <property type="molecule type" value="Genomic_DNA"/>
</dbReference>
<accession>A0A0K1ZMN1</accession>
<proteinExistence type="predicted"/>
<gene>
    <name evidence="1" type="ORF">TO10_v1_700015</name>
</gene>
<evidence type="ECO:0000313" key="1">
    <source>
        <dbReference type="EMBL" id="CUV46838.1"/>
    </source>
</evidence>
<dbReference type="PATRIC" id="fig|305.92.peg.2706"/>
<reference evidence="1" key="1">
    <citation type="submission" date="2015-10" db="EMBL/GenBank/DDBJ databases">
        <authorList>
            <person name="Gilbert D.G."/>
        </authorList>
    </citation>
    <scope>NUCLEOTIDE SEQUENCE</scope>
    <source>
        <strain evidence="1">Phyl III-seqv23</strain>
    </source>
</reference>
<sequence>MSLTGNIAELAAAIAQEVRARITADHPGLARAWVCFGTAGDQAVIRSAFNVQGVTRIATGKYRVVFAEPMPDDNYCWLAFARNAGRQSSMKAAAARVRAEAKTEAFVEVICTTAAGTLSDSSEFNLMVYR</sequence>
<organism evidence="1">
    <name type="scientific">Ralstonia solanacearum</name>
    <name type="common">Pseudomonas solanacearum</name>
    <dbReference type="NCBI Taxonomy" id="305"/>
    <lineage>
        <taxon>Bacteria</taxon>
        <taxon>Pseudomonadati</taxon>
        <taxon>Pseudomonadota</taxon>
        <taxon>Betaproteobacteria</taxon>
        <taxon>Burkholderiales</taxon>
        <taxon>Burkholderiaceae</taxon>
        <taxon>Ralstonia</taxon>
        <taxon>Ralstonia solanacearum species complex</taxon>
    </lineage>
</organism>
<dbReference type="AlphaFoldDB" id="A0A0K1ZMN1"/>
<protein>
    <submittedName>
        <fullName evidence="1">Uncharacterized protein</fullName>
    </submittedName>
</protein>